<dbReference type="InterPro" id="IPR029063">
    <property type="entry name" value="SAM-dependent_MTases_sf"/>
</dbReference>
<dbReference type="InterPro" id="IPR013216">
    <property type="entry name" value="Methyltransf_11"/>
</dbReference>
<dbReference type="SUPFAM" id="SSF53335">
    <property type="entry name" value="S-adenosyl-L-methionine-dependent methyltransferases"/>
    <property type="match status" value="1"/>
</dbReference>
<dbReference type="PANTHER" id="PTHR45085:SF2">
    <property type="entry name" value="F21J9.14"/>
    <property type="match status" value="1"/>
</dbReference>
<protein>
    <submittedName>
        <fullName evidence="2">Methyltransferase domain-containing protein</fullName>
    </submittedName>
</protein>
<reference evidence="2" key="1">
    <citation type="submission" date="2018-07" db="EMBL/GenBank/DDBJ databases">
        <authorList>
            <person name="Quirk P.G."/>
            <person name="Krulwich T.A."/>
        </authorList>
    </citation>
    <scope>NUCLEOTIDE SEQUENCE</scope>
</reference>
<dbReference type="GO" id="GO:0008757">
    <property type="term" value="F:S-adenosylmethionine-dependent methyltransferase activity"/>
    <property type="evidence" value="ECO:0007669"/>
    <property type="project" value="InterPro"/>
</dbReference>
<dbReference type="EMBL" id="UIDG01000568">
    <property type="protein sequence ID" value="SUS08242.1"/>
    <property type="molecule type" value="Genomic_DNA"/>
</dbReference>
<dbReference type="Gene3D" id="3.40.50.150">
    <property type="entry name" value="Vaccinia Virus protein VP39"/>
    <property type="match status" value="1"/>
</dbReference>
<gene>
    <name evidence="2" type="ORF">DF3PB_610007</name>
</gene>
<dbReference type="PANTHER" id="PTHR45085">
    <property type="entry name" value="F21J9.14"/>
    <property type="match status" value="1"/>
</dbReference>
<proteinExistence type="predicted"/>
<name>A0A380TID8_9ZZZZ</name>
<dbReference type="AlphaFoldDB" id="A0A380TID8"/>
<sequence length="244" mass="27382">MATLKRVKNILKYGIGEKATQRKRAVKKKLREARFKSDRWQSEGELSFRRYASYDEYIAHQASKLDRVSDRLKENEELFYEEFVSRLGSCGPLKDKNSVLCLAARVGTEVRALITLGHFAVGIDLEPGKSNAYVLPGDFHKLVFADNSIDAVYCNSLDHVFDLAKVVGEVRRVLRPGGIFVAELFAGYEEGFTAGEYEATHWKTVSAIVDKIKELGAFAVIEERPLGKLLRGEYTQVVFGKPAA</sequence>
<organism evidence="2">
    <name type="scientific">metagenome</name>
    <dbReference type="NCBI Taxonomy" id="256318"/>
    <lineage>
        <taxon>unclassified sequences</taxon>
        <taxon>metagenomes</taxon>
    </lineage>
</organism>
<keyword evidence="2" id="KW-0808">Transferase</keyword>
<evidence type="ECO:0000259" key="1">
    <source>
        <dbReference type="Pfam" id="PF08241"/>
    </source>
</evidence>
<dbReference type="GO" id="GO:0032259">
    <property type="term" value="P:methylation"/>
    <property type="evidence" value="ECO:0007669"/>
    <property type="project" value="UniProtKB-KW"/>
</dbReference>
<dbReference type="CDD" id="cd02440">
    <property type="entry name" value="AdoMet_MTases"/>
    <property type="match status" value="1"/>
</dbReference>
<accession>A0A380TID8</accession>
<evidence type="ECO:0000313" key="2">
    <source>
        <dbReference type="EMBL" id="SUS08242.1"/>
    </source>
</evidence>
<keyword evidence="2" id="KW-0489">Methyltransferase</keyword>
<dbReference type="Pfam" id="PF08241">
    <property type="entry name" value="Methyltransf_11"/>
    <property type="match status" value="1"/>
</dbReference>
<feature type="domain" description="Methyltransferase type 11" evidence="1">
    <location>
        <begin position="106"/>
        <end position="181"/>
    </location>
</feature>